<evidence type="ECO:0000313" key="13">
    <source>
        <dbReference type="EMBL" id="CAB4914922.1"/>
    </source>
</evidence>
<dbReference type="InterPro" id="IPR052161">
    <property type="entry name" value="Mycobact_Acyl-CoA_DH"/>
</dbReference>
<dbReference type="Pfam" id="PF02770">
    <property type="entry name" value="Acyl-CoA_dh_M"/>
    <property type="match status" value="1"/>
</dbReference>
<proteinExistence type="inferred from homology"/>
<dbReference type="InterPro" id="IPR009075">
    <property type="entry name" value="AcylCo_DH/oxidase_C"/>
</dbReference>
<dbReference type="InterPro" id="IPR046373">
    <property type="entry name" value="Acyl-CoA_Oxase/DH_mid-dom_sf"/>
</dbReference>
<accession>A0A6J6ZUB1</accession>
<dbReference type="EMBL" id="CAFBLJ010000177">
    <property type="protein sequence ID" value="CAB4883744.1"/>
    <property type="molecule type" value="Genomic_DNA"/>
</dbReference>
<evidence type="ECO:0000259" key="7">
    <source>
        <dbReference type="Pfam" id="PF02770"/>
    </source>
</evidence>
<dbReference type="InterPro" id="IPR036250">
    <property type="entry name" value="AcylCo_DH-like_C"/>
</dbReference>
<evidence type="ECO:0000313" key="9">
    <source>
        <dbReference type="EMBL" id="CAB4714704.1"/>
    </source>
</evidence>
<reference evidence="11" key="1">
    <citation type="submission" date="2020-05" db="EMBL/GenBank/DDBJ databases">
        <authorList>
            <person name="Chiriac C."/>
            <person name="Salcher M."/>
            <person name="Ghai R."/>
            <person name="Kavagutti S V."/>
        </authorList>
    </citation>
    <scope>NUCLEOTIDE SEQUENCE</scope>
</reference>
<evidence type="ECO:0000313" key="12">
    <source>
        <dbReference type="EMBL" id="CAB4883744.1"/>
    </source>
</evidence>
<dbReference type="Pfam" id="PF00441">
    <property type="entry name" value="Acyl-CoA_dh_1"/>
    <property type="match status" value="1"/>
</dbReference>
<dbReference type="EMBL" id="CAEZYH010000016">
    <property type="protein sequence ID" value="CAB4714704.1"/>
    <property type="molecule type" value="Genomic_DNA"/>
</dbReference>
<evidence type="ECO:0000256" key="5">
    <source>
        <dbReference type="ARBA" id="ARBA00023002"/>
    </source>
</evidence>
<sequence length="404" mass="44097">MSTATSVDTAKATVESALDALLATNDPKKMDNVAFRGARYDHGLAWVHFPEGCGGLGLRPDLNRLVEERLRKAGAAAQDPATFFIALAGPTIATHGSEEVKKRFLRPMFTGEEKWCQLFSEPGAGSDFAGLGTRAVRDGDEWVINGQKVWNTLAHLADWGMLVTRTDPDQPKHKGMTYFAIDMHSSGVEVRPLRQITGEAEFNEVYMTDARVPDSQRVGEVGEGWRVALTTLMNERTAIGGGGGGNAKRRGPIDETFRIWKELAPELQTGAHKDQMMQLYCKSEVLRLTNARGAAAAKAGNPGPEGSIAKLMLAEFNKKVTEFSVELLGANGMINYDFTFRRPDGLSVDGSEGGVRHSFLRSRANSIEGGTSEIMRNILGEQVLGLPGEPRVDKDQPWIKVPRN</sequence>
<keyword evidence="5" id="KW-0560">Oxidoreductase</keyword>
<evidence type="ECO:0000313" key="11">
    <source>
        <dbReference type="EMBL" id="CAB4824117.1"/>
    </source>
</evidence>
<comment type="similarity">
    <text evidence="2">Belongs to the acyl-CoA dehydrogenase family.</text>
</comment>
<dbReference type="EMBL" id="CAFBMF010000181">
    <property type="protein sequence ID" value="CAB4914922.1"/>
    <property type="molecule type" value="Genomic_DNA"/>
</dbReference>
<dbReference type="InterPro" id="IPR006091">
    <property type="entry name" value="Acyl-CoA_Oxase/DH_mid-dom"/>
</dbReference>
<dbReference type="SUPFAM" id="SSF47203">
    <property type="entry name" value="Acyl-CoA dehydrogenase C-terminal domain-like"/>
    <property type="match status" value="1"/>
</dbReference>
<dbReference type="InterPro" id="IPR037069">
    <property type="entry name" value="AcylCoA_DH/ox_N_sf"/>
</dbReference>
<dbReference type="PANTHER" id="PTHR43292">
    <property type="entry name" value="ACYL-COA DEHYDROGENASE"/>
    <property type="match status" value="1"/>
</dbReference>
<evidence type="ECO:0000313" key="14">
    <source>
        <dbReference type="EMBL" id="CAB5036999.1"/>
    </source>
</evidence>
<evidence type="ECO:0000259" key="6">
    <source>
        <dbReference type="Pfam" id="PF00441"/>
    </source>
</evidence>
<organism evidence="11">
    <name type="scientific">freshwater metagenome</name>
    <dbReference type="NCBI Taxonomy" id="449393"/>
    <lineage>
        <taxon>unclassified sequences</taxon>
        <taxon>metagenomes</taxon>
        <taxon>ecological metagenomes</taxon>
    </lineage>
</organism>
<evidence type="ECO:0000256" key="2">
    <source>
        <dbReference type="ARBA" id="ARBA00009347"/>
    </source>
</evidence>
<evidence type="ECO:0000313" key="10">
    <source>
        <dbReference type="EMBL" id="CAB4779175.1"/>
    </source>
</evidence>
<dbReference type="InterPro" id="IPR009100">
    <property type="entry name" value="AcylCoA_DH/oxidase_NM_dom_sf"/>
</dbReference>
<dbReference type="Pfam" id="PF02771">
    <property type="entry name" value="Acyl-CoA_dh_N"/>
    <property type="match status" value="1"/>
</dbReference>
<dbReference type="AlphaFoldDB" id="A0A6J6ZUB1"/>
<feature type="domain" description="Acyl-CoA dehydrogenase/oxidase C-terminal" evidence="6">
    <location>
        <begin position="222"/>
        <end position="383"/>
    </location>
</feature>
<protein>
    <submittedName>
        <fullName evidence="11">Unannotated protein</fullName>
    </submittedName>
</protein>
<keyword evidence="3" id="KW-0285">Flavoprotein</keyword>
<evidence type="ECO:0000256" key="3">
    <source>
        <dbReference type="ARBA" id="ARBA00022630"/>
    </source>
</evidence>
<gene>
    <name evidence="9" type="ORF">UFOPK2658_00621</name>
    <name evidence="10" type="ORF">UFOPK2880_01323</name>
    <name evidence="11" type="ORF">UFOPK3004_02008</name>
    <name evidence="12" type="ORF">UFOPK3304_01905</name>
    <name evidence="13" type="ORF">UFOPK3494_01756</name>
    <name evidence="14" type="ORF">UFOPK4134_01696</name>
</gene>
<dbReference type="Gene3D" id="1.20.140.10">
    <property type="entry name" value="Butyryl-CoA Dehydrogenase, subunit A, domain 3"/>
    <property type="match status" value="1"/>
</dbReference>
<comment type="cofactor">
    <cofactor evidence="1">
        <name>FAD</name>
        <dbReference type="ChEBI" id="CHEBI:57692"/>
    </cofactor>
</comment>
<dbReference type="InterPro" id="IPR013786">
    <property type="entry name" value="AcylCoA_DH/ox_N"/>
</dbReference>
<dbReference type="GO" id="GO:0005886">
    <property type="term" value="C:plasma membrane"/>
    <property type="evidence" value="ECO:0007669"/>
    <property type="project" value="TreeGrafter"/>
</dbReference>
<feature type="domain" description="Acyl-CoA oxidase/dehydrogenase middle" evidence="7">
    <location>
        <begin position="116"/>
        <end position="207"/>
    </location>
</feature>
<evidence type="ECO:0000256" key="4">
    <source>
        <dbReference type="ARBA" id="ARBA00022827"/>
    </source>
</evidence>
<dbReference type="GO" id="GO:0050660">
    <property type="term" value="F:flavin adenine dinucleotide binding"/>
    <property type="evidence" value="ECO:0007669"/>
    <property type="project" value="InterPro"/>
</dbReference>
<evidence type="ECO:0000259" key="8">
    <source>
        <dbReference type="Pfam" id="PF02771"/>
    </source>
</evidence>
<dbReference type="EMBL" id="CAFBPS010000189">
    <property type="protein sequence ID" value="CAB5036999.1"/>
    <property type="molecule type" value="Genomic_DNA"/>
</dbReference>
<feature type="domain" description="Acyl-CoA dehydrogenase/oxidase N-terminal" evidence="8">
    <location>
        <begin position="12"/>
        <end position="112"/>
    </location>
</feature>
<dbReference type="EMBL" id="CAFAAL010000302">
    <property type="protein sequence ID" value="CAB4824117.1"/>
    <property type="molecule type" value="Genomic_DNA"/>
</dbReference>
<name>A0A6J6ZUB1_9ZZZZ</name>
<keyword evidence="4" id="KW-0274">FAD</keyword>
<dbReference type="PANTHER" id="PTHR43292:SF4">
    <property type="entry name" value="ACYL-COA DEHYDROGENASE FADE34"/>
    <property type="match status" value="1"/>
</dbReference>
<dbReference type="Gene3D" id="2.40.110.10">
    <property type="entry name" value="Butyryl-CoA Dehydrogenase, subunit A, domain 2"/>
    <property type="match status" value="1"/>
</dbReference>
<dbReference type="EMBL" id="CAEZZP010000094">
    <property type="protein sequence ID" value="CAB4779175.1"/>
    <property type="molecule type" value="Genomic_DNA"/>
</dbReference>
<dbReference type="GO" id="GO:0016627">
    <property type="term" value="F:oxidoreductase activity, acting on the CH-CH group of donors"/>
    <property type="evidence" value="ECO:0007669"/>
    <property type="project" value="InterPro"/>
</dbReference>
<dbReference type="SUPFAM" id="SSF56645">
    <property type="entry name" value="Acyl-CoA dehydrogenase NM domain-like"/>
    <property type="match status" value="1"/>
</dbReference>
<dbReference type="Gene3D" id="1.10.540.10">
    <property type="entry name" value="Acyl-CoA dehydrogenase/oxidase, N-terminal domain"/>
    <property type="match status" value="1"/>
</dbReference>
<dbReference type="FunFam" id="2.40.110.10:FF:000011">
    <property type="entry name" value="Acyl-CoA dehydrogenase FadE34"/>
    <property type="match status" value="1"/>
</dbReference>
<evidence type="ECO:0000256" key="1">
    <source>
        <dbReference type="ARBA" id="ARBA00001974"/>
    </source>
</evidence>